<dbReference type="PANTHER" id="PTHR47506:SF3">
    <property type="entry name" value="HTH-TYPE TRANSCRIPTIONAL REGULATOR LMRA"/>
    <property type="match status" value="1"/>
</dbReference>
<keyword evidence="3" id="KW-0804">Transcription</keyword>
<sequence length="200" mass="22881">MQQELKSEVTKQLIADKAFDLFYKNGFKITSIDKIMKETALSKGAFYHHFKSKKEIGLAVISLKIQKRVVDGMISPLKKTGDAFNLIEHVFITRLKAFTLFEKQHGCPMNNFINELGDHEFAYQTALKNIIELWRNTLIQLIERGKLENSIKQDTQSEALAIYLISAFEGIRGLRKLYNDDAVLDNFLTGLSSHLKQIKA</sequence>
<feature type="domain" description="HTH tetR-type" evidence="5">
    <location>
        <begin position="8"/>
        <end position="68"/>
    </location>
</feature>
<gene>
    <name evidence="6" type="ORF">DJ013_04220</name>
</gene>
<dbReference type="Pfam" id="PF00440">
    <property type="entry name" value="TetR_N"/>
    <property type="match status" value="1"/>
</dbReference>
<keyword evidence="2 4" id="KW-0238">DNA-binding</keyword>
<protein>
    <submittedName>
        <fullName evidence="6">TetR/AcrR family transcriptional regulator</fullName>
    </submittedName>
</protein>
<evidence type="ECO:0000259" key="5">
    <source>
        <dbReference type="PROSITE" id="PS50977"/>
    </source>
</evidence>
<dbReference type="PROSITE" id="PS50977">
    <property type="entry name" value="HTH_TETR_2"/>
    <property type="match status" value="1"/>
</dbReference>
<dbReference type="InterPro" id="IPR023772">
    <property type="entry name" value="DNA-bd_HTH_TetR-type_CS"/>
</dbReference>
<dbReference type="InterPro" id="IPR009057">
    <property type="entry name" value="Homeodomain-like_sf"/>
</dbReference>
<evidence type="ECO:0000256" key="1">
    <source>
        <dbReference type="ARBA" id="ARBA00023015"/>
    </source>
</evidence>
<dbReference type="PRINTS" id="PR00455">
    <property type="entry name" value="HTHTETR"/>
</dbReference>
<evidence type="ECO:0000256" key="4">
    <source>
        <dbReference type="PROSITE-ProRule" id="PRU00335"/>
    </source>
</evidence>
<dbReference type="Pfam" id="PF16925">
    <property type="entry name" value="TetR_C_13"/>
    <property type="match status" value="1"/>
</dbReference>
<accession>A0A2Z4G8A4</accession>
<dbReference type="PROSITE" id="PS01081">
    <property type="entry name" value="HTH_TETR_1"/>
    <property type="match status" value="1"/>
</dbReference>
<dbReference type="Proteomes" id="UP000249873">
    <property type="component" value="Chromosome"/>
</dbReference>
<dbReference type="Gene3D" id="1.10.357.10">
    <property type="entry name" value="Tetracycline Repressor, domain 2"/>
    <property type="match status" value="1"/>
</dbReference>
<evidence type="ECO:0000313" key="6">
    <source>
        <dbReference type="EMBL" id="AWV97419.1"/>
    </source>
</evidence>
<feature type="DNA-binding region" description="H-T-H motif" evidence="4">
    <location>
        <begin position="31"/>
        <end position="50"/>
    </location>
</feature>
<dbReference type="OrthoDB" id="9798857at2"/>
<proteinExistence type="predicted"/>
<dbReference type="AlphaFoldDB" id="A0A2Z4G8A4"/>
<reference evidence="6 7" key="1">
    <citation type="submission" date="2018-05" db="EMBL/GenBank/DDBJ databases">
        <title>Complete genome sequence of Arcticibacterium luteifluviistationis SM1504T, a cytophagaceae bacterium isolated from Arctic surface seawater.</title>
        <authorList>
            <person name="Li Y."/>
            <person name="Qin Q.-L."/>
        </authorList>
    </citation>
    <scope>NUCLEOTIDE SEQUENCE [LARGE SCALE GENOMIC DNA]</scope>
    <source>
        <strain evidence="6 7">SM1504</strain>
    </source>
</reference>
<keyword evidence="1" id="KW-0805">Transcription regulation</keyword>
<dbReference type="RefSeq" id="WP_111370521.1">
    <property type="nucleotide sequence ID" value="NZ_CP029480.1"/>
</dbReference>
<dbReference type="KEGG" id="als:DJ013_04220"/>
<dbReference type="SUPFAM" id="SSF46689">
    <property type="entry name" value="Homeodomain-like"/>
    <property type="match status" value="1"/>
</dbReference>
<name>A0A2Z4G8A4_9BACT</name>
<dbReference type="InterPro" id="IPR001647">
    <property type="entry name" value="HTH_TetR"/>
</dbReference>
<organism evidence="6 7">
    <name type="scientific">Arcticibacterium luteifluviistationis</name>
    <dbReference type="NCBI Taxonomy" id="1784714"/>
    <lineage>
        <taxon>Bacteria</taxon>
        <taxon>Pseudomonadati</taxon>
        <taxon>Bacteroidota</taxon>
        <taxon>Cytophagia</taxon>
        <taxon>Cytophagales</taxon>
        <taxon>Leadbetterellaceae</taxon>
        <taxon>Arcticibacterium</taxon>
    </lineage>
</organism>
<dbReference type="InterPro" id="IPR011075">
    <property type="entry name" value="TetR_C"/>
</dbReference>
<evidence type="ECO:0000313" key="7">
    <source>
        <dbReference type="Proteomes" id="UP000249873"/>
    </source>
</evidence>
<dbReference type="PANTHER" id="PTHR47506">
    <property type="entry name" value="TRANSCRIPTIONAL REGULATORY PROTEIN"/>
    <property type="match status" value="1"/>
</dbReference>
<evidence type="ECO:0000256" key="2">
    <source>
        <dbReference type="ARBA" id="ARBA00023125"/>
    </source>
</evidence>
<dbReference type="EMBL" id="CP029480">
    <property type="protein sequence ID" value="AWV97419.1"/>
    <property type="molecule type" value="Genomic_DNA"/>
</dbReference>
<evidence type="ECO:0000256" key="3">
    <source>
        <dbReference type="ARBA" id="ARBA00023163"/>
    </source>
</evidence>
<dbReference type="InterPro" id="IPR036271">
    <property type="entry name" value="Tet_transcr_reg_TetR-rel_C_sf"/>
</dbReference>
<dbReference type="SUPFAM" id="SSF48498">
    <property type="entry name" value="Tetracyclin repressor-like, C-terminal domain"/>
    <property type="match status" value="1"/>
</dbReference>
<keyword evidence="7" id="KW-1185">Reference proteome</keyword>
<dbReference type="GO" id="GO:0003677">
    <property type="term" value="F:DNA binding"/>
    <property type="evidence" value="ECO:0007669"/>
    <property type="project" value="UniProtKB-UniRule"/>
</dbReference>